<feature type="transmembrane region" description="Helical" evidence="9">
    <location>
        <begin position="337"/>
        <end position="356"/>
    </location>
</feature>
<dbReference type="GeneID" id="85311541"/>
<dbReference type="GO" id="GO:0005351">
    <property type="term" value="F:carbohydrate:proton symporter activity"/>
    <property type="evidence" value="ECO:0007669"/>
    <property type="project" value="TreeGrafter"/>
</dbReference>
<dbReference type="PROSITE" id="PS00216">
    <property type="entry name" value="SUGAR_TRANSPORT_1"/>
    <property type="match status" value="1"/>
</dbReference>
<comment type="similarity">
    <text evidence="2 7">Belongs to the major facilitator superfamily. Sugar transporter (TC 2.A.1.1) family.</text>
</comment>
<evidence type="ECO:0000313" key="12">
    <source>
        <dbReference type="Proteomes" id="UP001244011"/>
    </source>
</evidence>
<dbReference type="PRINTS" id="PR00171">
    <property type="entry name" value="SUGRTRNSPORT"/>
</dbReference>
<evidence type="ECO:0000256" key="7">
    <source>
        <dbReference type="RuleBase" id="RU003346"/>
    </source>
</evidence>
<dbReference type="PROSITE" id="PS00217">
    <property type="entry name" value="SUGAR_TRANSPORT_2"/>
    <property type="match status" value="1"/>
</dbReference>
<dbReference type="Proteomes" id="UP001244011">
    <property type="component" value="Unassembled WGS sequence"/>
</dbReference>
<keyword evidence="6 9" id="KW-0472">Membrane</keyword>
<dbReference type="PANTHER" id="PTHR48022">
    <property type="entry name" value="PLASTIDIC GLUCOSE TRANSPORTER 4"/>
    <property type="match status" value="1"/>
</dbReference>
<keyword evidence="5 9" id="KW-1133">Transmembrane helix</keyword>
<feature type="transmembrane region" description="Helical" evidence="9">
    <location>
        <begin position="308"/>
        <end position="325"/>
    </location>
</feature>
<comment type="caution">
    <text evidence="11">The sequence shown here is derived from an EMBL/GenBank/DDBJ whole genome shotgun (WGS) entry which is preliminary data.</text>
</comment>
<keyword evidence="4 9" id="KW-0812">Transmembrane</keyword>
<sequence length="497" mass="54091">MEKKSAYNLLVVLAACIGSFTYGYVISILATTLGKPDFFTYIGLDTTGPGKGYANSVIAAWNCLLYVGAVIGGVLYSFISNKWGRKPPLFFGCVCVFVGGALQAGCVDVAMLAVARVVIGVGIGVLLPGIPLYQAEVAPPHERGLMVGLHGSALGFGNMMAQWLGCAFFKTGGQVSWRVPLAIQTVFPFALFCILFYMPESPRWLYAHGRPEEAKEVMVKLHRDKEDSTNSFALQEFKIMTAQIDMELENRIGTWQALKIPSMRKRFLLGFVAMMGTQCSGLVVLLTYSPVIYAGLGFSPFMSNVMTGIWTTFNGIGNFVGALVVDRFGRRRLMMMGYTAVTIGLIGATVLTKLYAGTDSAGNKAACFFIFWIIAVYTIGIEAPSFVYTSEIFPAEVRAQGVAFSMQGLFLSSILWTAVASPALANIKWGFYIVFIGTSVAMLLAVFFFFPETKGYTLEQLGAIFGDEVVDDQGHRLDQRSSETKEKDTKTSIAEGV</sequence>
<keyword evidence="3 7" id="KW-0813">Transport</keyword>
<feature type="transmembrane region" description="Helical" evidence="9">
    <location>
        <begin position="88"/>
        <end position="105"/>
    </location>
</feature>
<dbReference type="GO" id="GO:0016020">
    <property type="term" value="C:membrane"/>
    <property type="evidence" value="ECO:0007669"/>
    <property type="project" value="UniProtKB-SubCell"/>
</dbReference>
<dbReference type="Pfam" id="PF00083">
    <property type="entry name" value="Sugar_tr"/>
    <property type="match status" value="1"/>
</dbReference>
<name>A0AAJ0FKX0_9PEZI</name>
<feature type="transmembrane region" description="Helical" evidence="9">
    <location>
        <begin position="401"/>
        <end position="423"/>
    </location>
</feature>
<dbReference type="InterPro" id="IPR003663">
    <property type="entry name" value="Sugar/inositol_transpt"/>
</dbReference>
<feature type="transmembrane region" description="Helical" evidence="9">
    <location>
        <begin position="429"/>
        <end position="450"/>
    </location>
</feature>
<feature type="transmembrane region" description="Helical" evidence="9">
    <location>
        <begin position="111"/>
        <end position="133"/>
    </location>
</feature>
<dbReference type="NCBIfam" id="TIGR00879">
    <property type="entry name" value="SP"/>
    <property type="match status" value="1"/>
</dbReference>
<feature type="compositionally biased region" description="Basic and acidic residues" evidence="8">
    <location>
        <begin position="476"/>
        <end position="490"/>
    </location>
</feature>
<dbReference type="InterPro" id="IPR005829">
    <property type="entry name" value="Sugar_transporter_CS"/>
</dbReference>
<feature type="transmembrane region" description="Helical" evidence="9">
    <location>
        <begin position="53"/>
        <end position="76"/>
    </location>
</feature>
<protein>
    <submittedName>
        <fullName evidence="11">General substrate transporter</fullName>
    </submittedName>
</protein>
<dbReference type="PANTHER" id="PTHR48022:SF11">
    <property type="entry name" value="MONOSACCHARIDE TRANSPORTER (HXT8), PUTATIVE (AFU_ORTHOLOGUE AFUA_2G08120)-RELATED"/>
    <property type="match status" value="1"/>
</dbReference>
<feature type="transmembrane region" description="Helical" evidence="9">
    <location>
        <begin position="7"/>
        <end position="33"/>
    </location>
</feature>
<evidence type="ECO:0000256" key="6">
    <source>
        <dbReference type="ARBA" id="ARBA00023136"/>
    </source>
</evidence>
<keyword evidence="12" id="KW-1185">Reference proteome</keyword>
<proteinExistence type="inferred from homology"/>
<gene>
    <name evidence="11" type="ORF">QBC33DRAFT_543222</name>
</gene>
<dbReference type="InterPro" id="IPR036259">
    <property type="entry name" value="MFS_trans_sf"/>
</dbReference>
<dbReference type="Gene3D" id="1.20.1250.20">
    <property type="entry name" value="MFS general substrate transporter like domains"/>
    <property type="match status" value="1"/>
</dbReference>
<evidence type="ECO:0000313" key="11">
    <source>
        <dbReference type="EMBL" id="KAK1766049.1"/>
    </source>
</evidence>
<dbReference type="AlphaFoldDB" id="A0AAJ0FKX0"/>
<comment type="subcellular location">
    <subcellularLocation>
        <location evidence="1">Membrane</location>
        <topology evidence="1">Multi-pass membrane protein</topology>
    </subcellularLocation>
</comment>
<feature type="transmembrane region" description="Helical" evidence="9">
    <location>
        <begin position="368"/>
        <end position="389"/>
    </location>
</feature>
<evidence type="ECO:0000256" key="1">
    <source>
        <dbReference type="ARBA" id="ARBA00004141"/>
    </source>
</evidence>
<evidence type="ECO:0000256" key="2">
    <source>
        <dbReference type="ARBA" id="ARBA00010992"/>
    </source>
</evidence>
<evidence type="ECO:0000256" key="4">
    <source>
        <dbReference type="ARBA" id="ARBA00022692"/>
    </source>
</evidence>
<feature type="region of interest" description="Disordered" evidence="8">
    <location>
        <begin position="476"/>
        <end position="497"/>
    </location>
</feature>
<dbReference type="InterPro" id="IPR020846">
    <property type="entry name" value="MFS_dom"/>
</dbReference>
<evidence type="ECO:0000256" key="3">
    <source>
        <dbReference type="ARBA" id="ARBA00022448"/>
    </source>
</evidence>
<reference evidence="11" key="1">
    <citation type="submission" date="2023-06" db="EMBL/GenBank/DDBJ databases">
        <title>Genome-scale phylogeny and comparative genomics of the fungal order Sordariales.</title>
        <authorList>
            <consortium name="Lawrence Berkeley National Laboratory"/>
            <person name="Hensen N."/>
            <person name="Bonometti L."/>
            <person name="Westerberg I."/>
            <person name="Brannstrom I.O."/>
            <person name="Guillou S."/>
            <person name="Cros-Aarteil S."/>
            <person name="Calhoun S."/>
            <person name="Haridas S."/>
            <person name="Kuo A."/>
            <person name="Mondo S."/>
            <person name="Pangilinan J."/>
            <person name="Riley R."/>
            <person name="Labutti K."/>
            <person name="Andreopoulos B."/>
            <person name="Lipzen A."/>
            <person name="Chen C."/>
            <person name="Yanf M."/>
            <person name="Daum C."/>
            <person name="Ng V."/>
            <person name="Clum A."/>
            <person name="Steindorff A."/>
            <person name="Ohm R."/>
            <person name="Martin F."/>
            <person name="Silar P."/>
            <person name="Natvig D."/>
            <person name="Lalanne C."/>
            <person name="Gautier V."/>
            <person name="Ament-Velasquez S.L."/>
            <person name="Kruys A."/>
            <person name="Hutchinson M.I."/>
            <person name="Powell A.J."/>
            <person name="Barry K."/>
            <person name="Miller A.N."/>
            <person name="Grigoriev I.V."/>
            <person name="Debuchy R."/>
            <person name="Gladieux P."/>
            <person name="Thoren M.H."/>
            <person name="Johannesson H."/>
        </authorList>
    </citation>
    <scope>NUCLEOTIDE SEQUENCE</scope>
    <source>
        <strain evidence="11">8032-3</strain>
    </source>
</reference>
<dbReference type="InterPro" id="IPR005828">
    <property type="entry name" value="MFS_sugar_transport-like"/>
</dbReference>
<feature type="transmembrane region" description="Helical" evidence="9">
    <location>
        <begin position="177"/>
        <end position="198"/>
    </location>
</feature>
<dbReference type="EMBL" id="MU839013">
    <property type="protein sequence ID" value="KAK1766049.1"/>
    <property type="molecule type" value="Genomic_DNA"/>
</dbReference>
<dbReference type="FunFam" id="1.20.1250.20:FF:000134">
    <property type="entry name" value="MFS sugar transporter protein"/>
    <property type="match status" value="1"/>
</dbReference>
<evidence type="ECO:0000256" key="5">
    <source>
        <dbReference type="ARBA" id="ARBA00022989"/>
    </source>
</evidence>
<feature type="domain" description="Major facilitator superfamily (MFS) profile" evidence="10">
    <location>
        <begin position="11"/>
        <end position="454"/>
    </location>
</feature>
<feature type="transmembrane region" description="Helical" evidence="9">
    <location>
        <begin position="267"/>
        <end position="288"/>
    </location>
</feature>
<evidence type="ECO:0000259" key="10">
    <source>
        <dbReference type="PROSITE" id="PS50850"/>
    </source>
</evidence>
<accession>A0AAJ0FKX0</accession>
<evidence type="ECO:0000256" key="8">
    <source>
        <dbReference type="SAM" id="MobiDB-lite"/>
    </source>
</evidence>
<dbReference type="PROSITE" id="PS50850">
    <property type="entry name" value="MFS"/>
    <property type="match status" value="1"/>
</dbReference>
<dbReference type="SUPFAM" id="SSF103473">
    <property type="entry name" value="MFS general substrate transporter"/>
    <property type="match status" value="1"/>
</dbReference>
<feature type="transmembrane region" description="Helical" evidence="9">
    <location>
        <begin position="145"/>
        <end position="165"/>
    </location>
</feature>
<dbReference type="InterPro" id="IPR050360">
    <property type="entry name" value="MFS_Sugar_Transporters"/>
</dbReference>
<evidence type="ECO:0000256" key="9">
    <source>
        <dbReference type="SAM" id="Phobius"/>
    </source>
</evidence>
<dbReference type="RefSeq" id="XP_060282262.1">
    <property type="nucleotide sequence ID" value="XM_060428354.1"/>
</dbReference>
<dbReference type="PROSITE" id="PS51257">
    <property type="entry name" value="PROKAR_LIPOPROTEIN"/>
    <property type="match status" value="1"/>
</dbReference>
<organism evidence="11 12">
    <name type="scientific">Phialemonium atrogriseum</name>
    <dbReference type="NCBI Taxonomy" id="1093897"/>
    <lineage>
        <taxon>Eukaryota</taxon>
        <taxon>Fungi</taxon>
        <taxon>Dikarya</taxon>
        <taxon>Ascomycota</taxon>
        <taxon>Pezizomycotina</taxon>
        <taxon>Sordariomycetes</taxon>
        <taxon>Sordariomycetidae</taxon>
        <taxon>Cephalothecales</taxon>
        <taxon>Cephalothecaceae</taxon>
        <taxon>Phialemonium</taxon>
    </lineage>
</organism>